<dbReference type="RefSeq" id="WP_252893461.1">
    <property type="nucleotide sequence ID" value="NZ_UASJ01000018.1"/>
</dbReference>
<organism evidence="2 3">
    <name type="scientific">Mobiluncus curtisii</name>
    <dbReference type="NCBI Taxonomy" id="2051"/>
    <lineage>
        <taxon>Bacteria</taxon>
        <taxon>Bacillati</taxon>
        <taxon>Actinomycetota</taxon>
        <taxon>Actinomycetes</taxon>
        <taxon>Actinomycetales</taxon>
        <taxon>Actinomycetaceae</taxon>
        <taxon>Mobiluncus</taxon>
    </lineage>
</organism>
<evidence type="ECO:0000313" key="3">
    <source>
        <dbReference type="Proteomes" id="UP000250245"/>
    </source>
</evidence>
<dbReference type="EMBL" id="UASJ01000018">
    <property type="protein sequence ID" value="SQC02385.1"/>
    <property type="molecule type" value="Genomic_DNA"/>
</dbReference>
<reference evidence="2 3" key="1">
    <citation type="submission" date="2018-06" db="EMBL/GenBank/DDBJ databases">
        <authorList>
            <consortium name="Pathogen Informatics"/>
            <person name="Doyle S."/>
        </authorList>
    </citation>
    <scope>NUCLEOTIDE SEQUENCE [LARGE SCALE GENOMIC DNA]</scope>
    <source>
        <strain evidence="2 3">NCTC11820</strain>
    </source>
</reference>
<accession>A0A2X3C281</accession>
<evidence type="ECO:0000313" key="2">
    <source>
        <dbReference type="EMBL" id="SQC02385.1"/>
    </source>
</evidence>
<evidence type="ECO:0000256" key="1">
    <source>
        <dbReference type="SAM" id="MobiDB-lite"/>
    </source>
</evidence>
<sequence length="167" mass="17394">MARGGNHGKKVLDLCKKGAAKVYACDELRWPEEKAQFLQAEAGRLGRPLHPDAVAALVAALGDEFEELLAVTTQLLQTVGDPSQPLSLAEVDQYLQGRVEATGFNVADAAVTGNVGEALRLLRHALATGGGAGIDCLRDGYENPPDTDVPFPLAAPRDLGDGPGGPA</sequence>
<gene>
    <name evidence="2" type="ORF">NCTC11820_02275</name>
</gene>
<name>A0A2X3C281_9ACTO</name>
<proteinExistence type="predicted"/>
<protein>
    <submittedName>
        <fullName evidence="2">DNA polymerase III, delta subunit</fullName>
    </submittedName>
</protein>
<dbReference type="Proteomes" id="UP000250245">
    <property type="component" value="Unassembled WGS sequence"/>
</dbReference>
<feature type="region of interest" description="Disordered" evidence="1">
    <location>
        <begin position="141"/>
        <end position="167"/>
    </location>
</feature>
<dbReference type="AlphaFoldDB" id="A0A2X3C281"/>